<dbReference type="InterPro" id="IPR056451">
    <property type="entry name" value="Znf_Tbcl_Rhp7"/>
</dbReference>
<dbReference type="EMBL" id="LCWF01000147">
    <property type="protein sequence ID" value="KKY17399.1"/>
    <property type="molecule type" value="Genomic_DNA"/>
</dbReference>
<dbReference type="Proteomes" id="UP000053317">
    <property type="component" value="Unassembled WGS sequence"/>
</dbReference>
<feature type="region of interest" description="Disordered" evidence="1">
    <location>
        <begin position="1"/>
        <end position="32"/>
    </location>
</feature>
<feature type="region of interest" description="Disordered" evidence="1">
    <location>
        <begin position="48"/>
        <end position="129"/>
    </location>
</feature>
<gene>
    <name evidence="3" type="ORF">UCRPC4_g05643</name>
</gene>
<dbReference type="FunFam" id="3.80.10.10:FF:000601">
    <property type="entry name" value="DNA repair protein Rad7, protein"/>
    <property type="match status" value="1"/>
</dbReference>
<comment type="caution">
    <text evidence="3">The sequence shown here is derived from an EMBL/GenBank/DDBJ whole genome shotgun (WGS) entry which is preliminary data.</text>
</comment>
<evidence type="ECO:0000313" key="3">
    <source>
        <dbReference type="EMBL" id="KKY17399.1"/>
    </source>
</evidence>
<sequence>MSPRSSHILGLTDIARAERRRQNANRIRGPQSALTDFLASHNISAVQIQEEHQRRLREAEQQEAEGVSEAAGADDDDKENESVQSDEAPEERKKRKRREERAIQKIKQSKEFAKKKKRNEDNEDFEEDDELARSLMYKKQKKLPGQLANCEECGKRFTVTAYSKTGPDGGLLCTKCSKEFIAEEAKNKIKKRSAPRNRRRQMESNRLDGLVQMGSRSLLEHCVVKVAENINDVEELGDLPQNLLDRLSQILSKRRVLTSHTLDLLLKPDLDKIAIYDSGSKSLRPLWNLGFLTYKYEELETDDFQKILAFMPGLVDLNLRFAGQIKDPVIDYMLEHNPKIKHLQLGATNLVSDKAWRKLFQQQGPALESLKLSDLNDSLDDQSIAEMVQHCANLTRLKLEKCNHMTEGSLEHLTQLQKLEHLTLNAAHESSAESMVNLIQSLGPNLRTLSLEHMHEADDSVLSAMHNSCARLTKFRFTDNVSFSDAGFASLFTNWANPPLKFIDLSENRDIDNQNPNGPDPPVGLASSGFQALMSHSGGTIERLNISSCRHITFDALSKVFDEKKEYPCLKELDVSFLNSVDDFIVGSIFKSCPALTKLVVFACFKVKDVKIPKGLAVVGMPNAQDNIITEGDFIGDL</sequence>
<dbReference type="Pfam" id="PF23550">
    <property type="entry name" value="zf_Tbcl_Rhp7"/>
    <property type="match status" value="1"/>
</dbReference>
<feature type="compositionally biased region" description="Basic and acidic residues" evidence="1">
    <location>
        <begin position="99"/>
        <end position="112"/>
    </location>
</feature>
<feature type="compositionally biased region" description="Basic and acidic residues" evidence="1">
    <location>
        <begin position="49"/>
        <end position="60"/>
    </location>
</feature>
<dbReference type="GO" id="GO:0031146">
    <property type="term" value="P:SCF-dependent proteasomal ubiquitin-dependent protein catabolic process"/>
    <property type="evidence" value="ECO:0007669"/>
    <property type="project" value="TreeGrafter"/>
</dbReference>
<proteinExistence type="predicted"/>
<dbReference type="InterPro" id="IPR032675">
    <property type="entry name" value="LRR_dom_sf"/>
</dbReference>
<evidence type="ECO:0000313" key="4">
    <source>
        <dbReference type="Proteomes" id="UP000053317"/>
    </source>
</evidence>
<dbReference type="OrthoDB" id="1924287at2759"/>
<organism evidence="3 4">
    <name type="scientific">Phaeomoniella chlamydospora</name>
    <name type="common">Phaeoacremonium chlamydosporum</name>
    <dbReference type="NCBI Taxonomy" id="158046"/>
    <lineage>
        <taxon>Eukaryota</taxon>
        <taxon>Fungi</taxon>
        <taxon>Dikarya</taxon>
        <taxon>Ascomycota</taxon>
        <taxon>Pezizomycotina</taxon>
        <taxon>Eurotiomycetes</taxon>
        <taxon>Chaetothyriomycetidae</taxon>
        <taxon>Phaeomoniellales</taxon>
        <taxon>Phaeomoniellaceae</taxon>
        <taxon>Phaeomoniella</taxon>
    </lineage>
</organism>
<dbReference type="SUPFAM" id="SSF52047">
    <property type="entry name" value="RNI-like"/>
    <property type="match status" value="1"/>
</dbReference>
<dbReference type="InterPro" id="IPR006553">
    <property type="entry name" value="Leu-rich_rpt_Cys-con_subtyp"/>
</dbReference>
<reference evidence="3 4" key="1">
    <citation type="submission" date="2015-05" db="EMBL/GenBank/DDBJ databases">
        <title>Distinctive expansion of gene families associated with plant cell wall degradation and secondary metabolism in the genomes of grapevine trunk pathogens.</title>
        <authorList>
            <person name="Lawrence D.P."/>
            <person name="Travadon R."/>
            <person name="Rolshausen P.E."/>
            <person name="Baumgartner K."/>
        </authorList>
    </citation>
    <scope>NUCLEOTIDE SEQUENCE [LARGE SCALE GENOMIC DNA]</scope>
    <source>
        <strain evidence="3">UCRPC4</strain>
    </source>
</reference>
<dbReference type="SMART" id="SM00367">
    <property type="entry name" value="LRR_CC"/>
    <property type="match status" value="4"/>
</dbReference>
<name>A0A0G2E3V1_PHACM</name>
<dbReference type="PANTHER" id="PTHR13318:SF234">
    <property type="entry name" value="RNI-LIKE PROTEIN"/>
    <property type="match status" value="1"/>
</dbReference>
<dbReference type="GO" id="GO:0019005">
    <property type="term" value="C:SCF ubiquitin ligase complex"/>
    <property type="evidence" value="ECO:0007669"/>
    <property type="project" value="TreeGrafter"/>
</dbReference>
<evidence type="ECO:0000259" key="2">
    <source>
        <dbReference type="Pfam" id="PF23550"/>
    </source>
</evidence>
<dbReference type="AlphaFoldDB" id="A0A0G2E3V1"/>
<reference evidence="3 4" key="2">
    <citation type="submission" date="2015-05" db="EMBL/GenBank/DDBJ databases">
        <authorList>
            <person name="Morales-Cruz A."/>
            <person name="Amrine K.C."/>
            <person name="Cantu D."/>
        </authorList>
    </citation>
    <scope>NUCLEOTIDE SEQUENCE [LARGE SCALE GENOMIC DNA]</scope>
    <source>
        <strain evidence="3">UCRPC4</strain>
    </source>
</reference>
<accession>A0A0G2E3V1</accession>
<feature type="domain" description="DNA repair protein rhp7 treble clef" evidence="2">
    <location>
        <begin position="144"/>
        <end position="179"/>
    </location>
</feature>
<keyword evidence="4" id="KW-1185">Reference proteome</keyword>
<protein>
    <submittedName>
        <fullName evidence="3">Putative dna repair protein</fullName>
    </submittedName>
</protein>
<dbReference type="PANTHER" id="PTHR13318">
    <property type="entry name" value="PARTNER OF PAIRED, ISOFORM B-RELATED"/>
    <property type="match status" value="1"/>
</dbReference>
<dbReference type="Gene3D" id="3.80.10.10">
    <property type="entry name" value="Ribonuclease Inhibitor"/>
    <property type="match status" value="2"/>
</dbReference>
<evidence type="ECO:0000256" key="1">
    <source>
        <dbReference type="SAM" id="MobiDB-lite"/>
    </source>
</evidence>